<keyword evidence="1" id="KW-0240">DNA-directed RNA polymerase</keyword>
<dbReference type="PANTHER" id="PTHR30313">
    <property type="entry name" value="DNA PRIMASE"/>
    <property type="match status" value="1"/>
</dbReference>
<dbReference type="Proteomes" id="UP000306630">
    <property type="component" value="Unassembled WGS sequence"/>
</dbReference>
<dbReference type="Gene3D" id="3.40.1360.10">
    <property type="match status" value="1"/>
</dbReference>
<sequence>MINDKTIQRVRDLDIADVLKPYVNLKRSGSSLIGSCPFYTDNKPSFSVSPVKKLYHCFSCQRGGDAISFIMDKENLTFMDAVRKIANDNNIPIEESEATGTEEDRADARHRESMLVTLDIIQKFFVESIRVNMTYESRKAVEYLKSRWSEDFYSTAGIGYAPKNGLEFMDYCRRKAIPEDILFELGMYSRGKDGSVYTTFRQRIMIPIRNRWGRIIAYTARYIGDKANVPKYINSPTSLIYEKGETLFGIDRASRNRNSEYVIIVEGASDTMRMQSIGYDNTVAPLGTAMTDSQFEQLKKITESVCFIPDSDVADNKPYGPGFEAVMANGVTALKKGLHVTVRELPFNEVPMTEQDLSELYPDGVPSNAPRMKPGKNDADSFILTPEGYLSLKEKHFIVWLGEKRFFQAGSMMEERNVVSEIANLLRYVRDQLVFDQCIEQLSKIHGKAKQWRDAVSIARNEARKRHEKLSAMDEQQRDVELLRQFGLFIRDNCYYSIGDEEEEPVRLSNFIMEPLFHIADEVNGTRLFKLRNIANETVDIELRESEMCSLTQFQQRTASLGYFMWKAKIDKLNRVKEYIYKKTDTAQRVRKLGWDSQREFFAFGNGLYDGGVFRTVDNLGIVRGADGKAYYIPATSKMYRDNDEIYQFERLMIHENRNGIKLYDFAAMLIEVYGEQARIAICYLLASLFRDIIYRQTRHFPILNLFGEKGTGKTTLATCLQSFFLHGIDPPNMSVTSIPAMNDRVSQAVDTLVVFDEYKNDLDDRKIGFLKGLWGGGGQTKKNTNTDGMAAQTIVSTGVIVCGQDKPTTDMALYTRLVYLAFSKVSFSFQEKKRYEDLISTANLGLTHLTLQLLDHRDLFADNFREVYSAVKKEFSAKLAEEKIHDRIFGNWVIMLTAYRTLETAIELPFSYSELFETALKGVRNQNEYAKESSEVSDFWNALQGYQTSGRCIEKAHFRIKYQRTFRAINSKNEIEFKEARPILYLNTAAVAELFRGRSNNPTSSRSNWSTILSYLKSHESYLGTKQDRFVILNQNGVPEVVVQEADGQQVRRVKYNRPKALCFDYQMLKDELSLDLETEIMDDDEDTSDDIPENDT</sequence>
<evidence type="ECO:0000256" key="9">
    <source>
        <dbReference type="ARBA" id="ARBA00023163"/>
    </source>
</evidence>
<dbReference type="SUPFAM" id="SSF56731">
    <property type="entry name" value="DNA primase core"/>
    <property type="match status" value="1"/>
</dbReference>
<dbReference type="PANTHER" id="PTHR30313:SF2">
    <property type="entry name" value="DNA PRIMASE"/>
    <property type="match status" value="1"/>
</dbReference>
<dbReference type="InterPro" id="IPR002694">
    <property type="entry name" value="Znf_CHC2"/>
</dbReference>
<dbReference type="InterPro" id="IPR036977">
    <property type="entry name" value="DNA_primase_Znf_CHC2"/>
</dbReference>
<dbReference type="Gene3D" id="3.40.50.300">
    <property type="entry name" value="P-loop containing nucleotide triphosphate hydrolases"/>
    <property type="match status" value="1"/>
</dbReference>
<keyword evidence="9" id="KW-0804">Transcription</keyword>
<dbReference type="SMART" id="SM00400">
    <property type="entry name" value="ZnF_CHCC"/>
    <property type="match status" value="1"/>
</dbReference>
<dbReference type="GO" id="GO:1990077">
    <property type="term" value="C:primosome complex"/>
    <property type="evidence" value="ECO:0007669"/>
    <property type="project" value="UniProtKB-KW"/>
</dbReference>
<dbReference type="Gene3D" id="3.90.980.10">
    <property type="entry name" value="DNA primase, catalytic core, N-terminal domain"/>
    <property type="match status" value="1"/>
</dbReference>
<feature type="domain" description="Zinc finger CHC2-type" evidence="10">
    <location>
        <begin position="32"/>
        <end position="86"/>
    </location>
</feature>
<dbReference type="GO" id="GO:0008270">
    <property type="term" value="F:zinc ion binding"/>
    <property type="evidence" value="ECO:0007669"/>
    <property type="project" value="UniProtKB-KW"/>
</dbReference>
<keyword evidence="8" id="KW-0862">Zinc</keyword>
<evidence type="ECO:0000256" key="6">
    <source>
        <dbReference type="ARBA" id="ARBA00022723"/>
    </source>
</evidence>
<dbReference type="InterPro" id="IPR050219">
    <property type="entry name" value="DnaG_primase"/>
</dbReference>
<dbReference type="InterPro" id="IPR034151">
    <property type="entry name" value="TOPRIM_DnaG_bac"/>
</dbReference>
<dbReference type="Pfam" id="PF08275">
    <property type="entry name" value="DNAG_N"/>
    <property type="match status" value="1"/>
</dbReference>
<dbReference type="InterPro" id="IPR006171">
    <property type="entry name" value="TOPRIM_dom"/>
</dbReference>
<evidence type="ECO:0000256" key="5">
    <source>
        <dbReference type="ARBA" id="ARBA00022705"/>
    </source>
</evidence>
<evidence type="ECO:0000256" key="2">
    <source>
        <dbReference type="ARBA" id="ARBA00022515"/>
    </source>
</evidence>
<dbReference type="GO" id="GO:0003677">
    <property type="term" value="F:DNA binding"/>
    <property type="evidence" value="ECO:0007669"/>
    <property type="project" value="InterPro"/>
</dbReference>
<dbReference type="Gene3D" id="3.90.580.10">
    <property type="entry name" value="Zinc finger, CHC2-type domain"/>
    <property type="match status" value="1"/>
</dbReference>
<keyword evidence="7" id="KW-0863">Zinc-finger</keyword>
<accession>A0A4S2FWT8</accession>
<dbReference type="CDD" id="cd03364">
    <property type="entry name" value="TOPRIM_DnaG_primases"/>
    <property type="match status" value="1"/>
</dbReference>
<evidence type="ECO:0000256" key="4">
    <source>
        <dbReference type="ARBA" id="ARBA00022695"/>
    </source>
</evidence>
<dbReference type="RefSeq" id="WP_135993289.1">
    <property type="nucleotide sequence ID" value="NZ_SRYD01000028.1"/>
</dbReference>
<dbReference type="InterPro" id="IPR027417">
    <property type="entry name" value="P-loop_NTPase"/>
</dbReference>
<gene>
    <name evidence="11" type="ORF">E5333_08050</name>
</gene>
<organism evidence="11 12">
    <name type="scientific">Muribaculum intestinale</name>
    <dbReference type="NCBI Taxonomy" id="1796646"/>
    <lineage>
        <taxon>Bacteria</taxon>
        <taxon>Pseudomonadati</taxon>
        <taxon>Bacteroidota</taxon>
        <taxon>Bacteroidia</taxon>
        <taxon>Bacteroidales</taxon>
        <taxon>Muribaculaceae</taxon>
        <taxon>Muribaculum</taxon>
    </lineage>
</organism>
<evidence type="ECO:0000256" key="8">
    <source>
        <dbReference type="ARBA" id="ARBA00022833"/>
    </source>
</evidence>
<keyword evidence="4" id="KW-0548">Nucleotidyltransferase</keyword>
<dbReference type="Pfam" id="PF13662">
    <property type="entry name" value="Toprim_4"/>
    <property type="match status" value="1"/>
</dbReference>
<evidence type="ECO:0000313" key="12">
    <source>
        <dbReference type="Proteomes" id="UP000306630"/>
    </source>
</evidence>
<proteinExistence type="predicted"/>
<dbReference type="SUPFAM" id="SSF52540">
    <property type="entry name" value="P-loop containing nucleoside triphosphate hydrolases"/>
    <property type="match status" value="1"/>
</dbReference>
<dbReference type="SUPFAM" id="SSF57783">
    <property type="entry name" value="Zinc beta-ribbon"/>
    <property type="match status" value="1"/>
</dbReference>
<evidence type="ECO:0000256" key="3">
    <source>
        <dbReference type="ARBA" id="ARBA00022679"/>
    </source>
</evidence>
<evidence type="ECO:0000259" key="10">
    <source>
        <dbReference type="SMART" id="SM00400"/>
    </source>
</evidence>
<comment type="caution">
    <text evidence="11">The sequence shown here is derived from an EMBL/GenBank/DDBJ whole genome shotgun (WGS) entry which is preliminary data.</text>
</comment>
<name>A0A4S2FWT8_9BACT</name>
<keyword evidence="2" id="KW-0639">Primosome</keyword>
<dbReference type="GO" id="GO:0006269">
    <property type="term" value="P:DNA replication, synthesis of primer"/>
    <property type="evidence" value="ECO:0007669"/>
    <property type="project" value="UniProtKB-KW"/>
</dbReference>
<protein>
    <submittedName>
        <fullName evidence="11">Toprim domain-containing protein</fullName>
    </submittedName>
</protein>
<evidence type="ECO:0000313" key="11">
    <source>
        <dbReference type="EMBL" id="TGY73881.1"/>
    </source>
</evidence>
<dbReference type="GO" id="GO:0003899">
    <property type="term" value="F:DNA-directed RNA polymerase activity"/>
    <property type="evidence" value="ECO:0007669"/>
    <property type="project" value="InterPro"/>
</dbReference>
<dbReference type="Pfam" id="PF01807">
    <property type="entry name" value="Zn_ribbon_DnaG"/>
    <property type="match status" value="1"/>
</dbReference>
<dbReference type="EMBL" id="SRYD01000028">
    <property type="protein sequence ID" value="TGY73881.1"/>
    <property type="molecule type" value="Genomic_DNA"/>
</dbReference>
<keyword evidence="6" id="KW-0479">Metal-binding</keyword>
<dbReference type="GO" id="GO:0005737">
    <property type="term" value="C:cytoplasm"/>
    <property type="evidence" value="ECO:0007669"/>
    <property type="project" value="TreeGrafter"/>
</dbReference>
<dbReference type="InterPro" id="IPR013264">
    <property type="entry name" value="DNAG_N"/>
</dbReference>
<evidence type="ECO:0000256" key="1">
    <source>
        <dbReference type="ARBA" id="ARBA00022478"/>
    </source>
</evidence>
<evidence type="ECO:0000256" key="7">
    <source>
        <dbReference type="ARBA" id="ARBA00022771"/>
    </source>
</evidence>
<keyword evidence="3" id="KW-0808">Transferase</keyword>
<dbReference type="InterPro" id="IPR037068">
    <property type="entry name" value="DNA_primase_core_N_sf"/>
</dbReference>
<dbReference type="AlphaFoldDB" id="A0A4S2FWT8"/>
<reference evidence="11 12" key="1">
    <citation type="submission" date="2019-04" db="EMBL/GenBank/DDBJ databases">
        <title>Microbes associate with the intestines of laboratory mice.</title>
        <authorList>
            <person name="Navarre W."/>
            <person name="Wong E."/>
            <person name="Huang K."/>
            <person name="Tropini C."/>
            <person name="Ng K."/>
            <person name="Yu B."/>
        </authorList>
    </citation>
    <scope>NUCLEOTIDE SEQUENCE [LARGE SCALE GENOMIC DNA]</scope>
    <source>
        <strain evidence="11 12">NM06_A21</strain>
    </source>
</reference>
<keyword evidence="5" id="KW-0235">DNA replication</keyword>
<dbReference type="GO" id="GO:0000428">
    <property type="term" value="C:DNA-directed RNA polymerase complex"/>
    <property type="evidence" value="ECO:0007669"/>
    <property type="project" value="UniProtKB-KW"/>
</dbReference>